<keyword evidence="3" id="KW-1185">Reference proteome</keyword>
<dbReference type="RefSeq" id="WP_038584692.1">
    <property type="nucleotide sequence ID" value="NZ_MPTB01000038.1"/>
</dbReference>
<accession>A0ABX3H0U7</accession>
<proteinExistence type="predicted"/>
<organism evidence="2 3">
    <name type="scientific">Paenibacillus borealis</name>
    <dbReference type="NCBI Taxonomy" id="160799"/>
    <lineage>
        <taxon>Bacteria</taxon>
        <taxon>Bacillati</taxon>
        <taxon>Bacillota</taxon>
        <taxon>Bacilli</taxon>
        <taxon>Bacillales</taxon>
        <taxon>Paenibacillaceae</taxon>
        <taxon>Paenibacillus</taxon>
    </lineage>
</organism>
<feature type="transmembrane region" description="Helical" evidence="1">
    <location>
        <begin position="6"/>
        <end position="24"/>
    </location>
</feature>
<evidence type="ECO:0000256" key="1">
    <source>
        <dbReference type="SAM" id="Phobius"/>
    </source>
</evidence>
<evidence type="ECO:0000313" key="2">
    <source>
        <dbReference type="EMBL" id="OMD42792.1"/>
    </source>
</evidence>
<evidence type="ECO:0000313" key="3">
    <source>
        <dbReference type="Proteomes" id="UP000187412"/>
    </source>
</evidence>
<gene>
    <name evidence="2" type="ORF">BSK56_24945</name>
</gene>
<protein>
    <recommendedName>
        <fullName evidence="4">YesK-like protein</fullName>
    </recommendedName>
</protein>
<name>A0ABX3H0U7_PAEBO</name>
<dbReference type="EMBL" id="MPTB01000038">
    <property type="protein sequence ID" value="OMD42792.1"/>
    <property type="molecule type" value="Genomic_DNA"/>
</dbReference>
<evidence type="ECO:0008006" key="4">
    <source>
        <dbReference type="Google" id="ProtNLM"/>
    </source>
</evidence>
<keyword evidence="1" id="KW-0812">Transmembrane</keyword>
<keyword evidence="1" id="KW-1133">Transmembrane helix</keyword>
<feature type="transmembrane region" description="Helical" evidence="1">
    <location>
        <begin position="60"/>
        <end position="83"/>
    </location>
</feature>
<dbReference type="Proteomes" id="UP000187412">
    <property type="component" value="Unassembled WGS sequence"/>
</dbReference>
<feature type="transmembrane region" description="Helical" evidence="1">
    <location>
        <begin position="31"/>
        <end position="54"/>
    </location>
</feature>
<sequence>MNAIVAGIAIGILIVIISLVFTRIRGLHSGLTFYPGIVGLVGGAILLVLSFSVIGRWEGIAYAFMCVPIIVISALLLLTLTFFRRQA</sequence>
<keyword evidence="1" id="KW-0472">Membrane</keyword>
<reference evidence="2 3" key="1">
    <citation type="submission" date="2016-10" db="EMBL/GenBank/DDBJ databases">
        <title>Paenibacillus species isolates.</title>
        <authorList>
            <person name="Beno S.M."/>
        </authorList>
    </citation>
    <scope>NUCLEOTIDE SEQUENCE [LARGE SCALE GENOMIC DNA]</scope>
    <source>
        <strain evidence="2 3">FSL H7-0744</strain>
    </source>
</reference>
<comment type="caution">
    <text evidence="2">The sequence shown here is derived from an EMBL/GenBank/DDBJ whole genome shotgun (WGS) entry which is preliminary data.</text>
</comment>